<sequence length="33" mass="3791">MELEVVDSRREKTPAFHMTLDLSVKAFLPQTNS</sequence>
<dbReference type="AlphaFoldDB" id="A0A1E3X731"/>
<dbReference type="EMBL" id="MAYW01000118">
    <property type="protein sequence ID" value="ODS31437.1"/>
    <property type="molecule type" value="Genomic_DNA"/>
</dbReference>
<accession>A0A1E3X731</accession>
<comment type="caution">
    <text evidence="1">The sequence shown here is derived from an EMBL/GenBank/DDBJ whole genome shotgun (WGS) entry which is preliminary data.</text>
</comment>
<reference evidence="1 2" key="1">
    <citation type="submission" date="2016-07" db="EMBL/GenBank/DDBJ databases">
        <title>Draft genome of Scalindua rubra, obtained from a brine-seawater interface in the Red Sea, sheds light on salt adaptation in anammox bacteria.</title>
        <authorList>
            <person name="Speth D.R."/>
            <person name="Lagkouvardos I."/>
            <person name="Wang Y."/>
            <person name="Qian P.-Y."/>
            <person name="Dutilh B.E."/>
            <person name="Jetten M.S."/>
        </authorList>
    </citation>
    <scope>NUCLEOTIDE SEQUENCE [LARGE SCALE GENOMIC DNA]</scope>
    <source>
        <strain evidence="1">BSI-1</strain>
    </source>
</reference>
<name>A0A1E3X731_9BACT</name>
<evidence type="ECO:0000313" key="2">
    <source>
        <dbReference type="Proteomes" id="UP000094056"/>
    </source>
</evidence>
<organism evidence="1 2">
    <name type="scientific">Candidatus Scalindua rubra</name>
    <dbReference type="NCBI Taxonomy" id="1872076"/>
    <lineage>
        <taxon>Bacteria</taxon>
        <taxon>Pseudomonadati</taxon>
        <taxon>Planctomycetota</taxon>
        <taxon>Candidatus Brocadiia</taxon>
        <taxon>Candidatus Brocadiales</taxon>
        <taxon>Candidatus Scalinduaceae</taxon>
        <taxon>Candidatus Scalindua</taxon>
    </lineage>
</organism>
<proteinExistence type="predicted"/>
<evidence type="ECO:0000313" key="1">
    <source>
        <dbReference type="EMBL" id="ODS31437.1"/>
    </source>
</evidence>
<protein>
    <submittedName>
        <fullName evidence="1">Uncharacterized protein</fullName>
    </submittedName>
</protein>
<dbReference type="Proteomes" id="UP000094056">
    <property type="component" value="Unassembled WGS sequence"/>
</dbReference>
<gene>
    <name evidence="1" type="ORF">SCARUB_03451</name>
</gene>